<gene>
    <name evidence="1" type="ORF">S01H1_22049</name>
</gene>
<sequence length="50" mass="5898">MAEEIKKVEETKKAKKVNFFQDKSKEQHISWVDKQVGEHPVVKTKGEFRP</sequence>
<comment type="caution">
    <text evidence="1">The sequence shown here is derived from an EMBL/GenBank/DDBJ whole genome shotgun (WGS) entry which is preliminary data.</text>
</comment>
<evidence type="ECO:0000313" key="1">
    <source>
        <dbReference type="EMBL" id="GAF98960.1"/>
    </source>
</evidence>
<dbReference type="EMBL" id="BARS01012354">
    <property type="protein sequence ID" value="GAF98960.1"/>
    <property type="molecule type" value="Genomic_DNA"/>
</dbReference>
<name>X0VEN0_9ZZZZ</name>
<reference evidence="1" key="1">
    <citation type="journal article" date="2014" name="Front. Microbiol.">
        <title>High frequency of phylogenetically diverse reductive dehalogenase-homologous genes in deep subseafloor sedimentary metagenomes.</title>
        <authorList>
            <person name="Kawai M."/>
            <person name="Futagami T."/>
            <person name="Toyoda A."/>
            <person name="Takaki Y."/>
            <person name="Nishi S."/>
            <person name="Hori S."/>
            <person name="Arai W."/>
            <person name="Tsubouchi T."/>
            <person name="Morono Y."/>
            <person name="Uchiyama I."/>
            <person name="Ito T."/>
            <person name="Fujiyama A."/>
            <person name="Inagaki F."/>
            <person name="Takami H."/>
        </authorList>
    </citation>
    <scope>NUCLEOTIDE SEQUENCE</scope>
    <source>
        <strain evidence="1">Expedition CK06-06</strain>
    </source>
</reference>
<organism evidence="1">
    <name type="scientific">marine sediment metagenome</name>
    <dbReference type="NCBI Taxonomy" id="412755"/>
    <lineage>
        <taxon>unclassified sequences</taxon>
        <taxon>metagenomes</taxon>
        <taxon>ecological metagenomes</taxon>
    </lineage>
</organism>
<protein>
    <submittedName>
        <fullName evidence="1">Uncharacterized protein</fullName>
    </submittedName>
</protein>
<accession>X0VEN0</accession>
<proteinExistence type="predicted"/>
<dbReference type="AlphaFoldDB" id="X0VEN0"/>
<feature type="non-terminal residue" evidence="1">
    <location>
        <position position="50"/>
    </location>
</feature>